<dbReference type="Pfam" id="PF03281">
    <property type="entry name" value="Mab-21"/>
    <property type="match status" value="1"/>
</dbReference>
<organism evidence="4 5">
    <name type="scientific">Potamilus streckersoni</name>
    <dbReference type="NCBI Taxonomy" id="2493646"/>
    <lineage>
        <taxon>Eukaryota</taxon>
        <taxon>Metazoa</taxon>
        <taxon>Spiralia</taxon>
        <taxon>Lophotrochozoa</taxon>
        <taxon>Mollusca</taxon>
        <taxon>Bivalvia</taxon>
        <taxon>Autobranchia</taxon>
        <taxon>Heteroconchia</taxon>
        <taxon>Palaeoheterodonta</taxon>
        <taxon>Unionida</taxon>
        <taxon>Unionoidea</taxon>
        <taxon>Unionidae</taxon>
        <taxon>Ambleminae</taxon>
        <taxon>Lampsilini</taxon>
        <taxon>Potamilus</taxon>
    </lineage>
</organism>
<reference evidence="4" key="2">
    <citation type="journal article" date="2021" name="Genome Biol. Evol.">
        <title>Developing a high-quality reference genome for a parasitic bivalve with doubly uniparental inheritance (Bivalvia: Unionida).</title>
        <authorList>
            <person name="Smith C.H."/>
        </authorList>
    </citation>
    <scope>NUCLEOTIDE SEQUENCE</scope>
    <source>
        <strain evidence="4">CHS0354</strain>
        <tissue evidence="4">Mantle</tissue>
    </source>
</reference>
<proteinExistence type="inferred from homology"/>
<dbReference type="InterPro" id="IPR046903">
    <property type="entry name" value="Mab-21-like_nuc_Trfase"/>
</dbReference>
<evidence type="ECO:0000313" key="4">
    <source>
        <dbReference type="EMBL" id="KAK3584680.1"/>
    </source>
</evidence>
<dbReference type="Pfam" id="PF20266">
    <property type="entry name" value="Mab-21_C"/>
    <property type="match status" value="1"/>
</dbReference>
<evidence type="ECO:0000313" key="5">
    <source>
        <dbReference type="Proteomes" id="UP001195483"/>
    </source>
</evidence>
<comment type="similarity">
    <text evidence="1">Belongs to the mab-21 family.</text>
</comment>
<dbReference type="InterPro" id="IPR046906">
    <property type="entry name" value="Mab-21_HhH/H2TH-like"/>
</dbReference>
<evidence type="ECO:0008006" key="6">
    <source>
        <dbReference type="Google" id="ProtNLM"/>
    </source>
</evidence>
<dbReference type="PANTHER" id="PTHR10656:SF69">
    <property type="entry name" value="MAB-21-LIKE HHH_H2TH-LIKE DOMAIN-CONTAINING PROTEIN"/>
    <property type="match status" value="1"/>
</dbReference>
<feature type="domain" description="Mab-21-like HhH/H2TH-like" evidence="3">
    <location>
        <begin position="313"/>
        <end position="375"/>
    </location>
</feature>
<dbReference type="AlphaFoldDB" id="A0AAE0S498"/>
<sequence length="757" mass="87662">MDVRILDYYLPLSRRLSRLLNEVGYSREDRERKVTVATDTEVLTNVAHDFAKSGLHEMWYSQQARAKIAITNPEIEVFVNLAHEFVQFGLSHYMFGSRSEGSTGPDLQSDRDVLLQYDGFKIVEDLSDCDPGRLNFLMLKDASTHPGYVKLARVDIFNRSLISQILRYRTDLCGKMVLSNNCFESLLKLAYHLGVLPDYEQAGPAIHIPAADKIYSCDTVIAVRFSGWPREGYEWFLRYRPYGWPTLEQILNSRKYGCFATQIGHPCSFEQDLEWRLSFSIAERELVRSFDDTTMYVYILLKMVKKTFIQPVIGDKFSSYHCKVCMLWMREKTPQELWRTGNLLLCLHLCLRQLYEWASLGCCPDYFIVSNNLYDRNIFGQTRVQLQRILEDLLSQNCRFLLCIECCEIGQLLTNEFTSMDSGFHITVNEGALVEVDRDYRLIAGYERYCRYLIMNFTMANRISLVKYLLKTQHAIQHSPLCIHAPLKHILILLFAQLGFYLAVVYAEHTQLWSEEEIKSILTLLSICLYNGVHSDASSVRLKVCGMALKFGDCDSAEVCLQGISDNQSRYTYILSLDEAQIIRGVVSNTQKLLSERYSTEELLQYQISYCVVYQRSEISITPHPLRMEMFRSVGLTPGFRVLCKHFWYDWAVVDSVFCLHFLQYLSFCRQGKKRHKQAAMNNMLHLTKTRPSIQHRETGLNLFGYCLVQEGKLRAAYKCFAESLGIRPYHNAAKFYLGILFQKVVAARRIQEAGRT</sequence>
<reference evidence="4" key="1">
    <citation type="journal article" date="2021" name="Genome Biol. Evol.">
        <title>A High-Quality Reference Genome for a Parasitic Bivalve with Doubly Uniparental Inheritance (Bivalvia: Unionida).</title>
        <authorList>
            <person name="Smith C.H."/>
        </authorList>
    </citation>
    <scope>NUCLEOTIDE SEQUENCE</scope>
    <source>
        <strain evidence="4">CHS0354</strain>
    </source>
</reference>
<dbReference type="InterPro" id="IPR024810">
    <property type="entry name" value="MAB21L/cGLR"/>
</dbReference>
<feature type="domain" description="Mab-21-like nucleotidyltransferase" evidence="2">
    <location>
        <begin position="183"/>
        <end position="287"/>
    </location>
</feature>
<protein>
    <recommendedName>
        <fullName evidence="6">Cyclic GMP-AMP synthase</fullName>
    </recommendedName>
</protein>
<dbReference type="PANTHER" id="PTHR10656">
    <property type="entry name" value="CELL FATE DETERMINING PROTEIN MAB21-RELATED"/>
    <property type="match status" value="1"/>
</dbReference>
<reference evidence="4" key="3">
    <citation type="submission" date="2023-05" db="EMBL/GenBank/DDBJ databases">
        <authorList>
            <person name="Smith C.H."/>
        </authorList>
    </citation>
    <scope>NUCLEOTIDE SEQUENCE</scope>
    <source>
        <strain evidence="4">CHS0354</strain>
        <tissue evidence="4">Mantle</tissue>
    </source>
</reference>
<comment type="caution">
    <text evidence="4">The sequence shown here is derived from an EMBL/GenBank/DDBJ whole genome shotgun (WGS) entry which is preliminary data.</text>
</comment>
<accession>A0AAE0S498</accession>
<dbReference type="Gene3D" id="1.10.1410.40">
    <property type="match status" value="1"/>
</dbReference>
<name>A0AAE0S498_9BIVA</name>
<evidence type="ECO:0000259" key="3">
    <source>
        <dbReference type="Pfam" id="PF20266"/>
    </source>
</evidence>
<evidence type="ECO:0000256" key="1">
    <source>
        <dbReference type="ARBA" id="ARBA00008307"/>
    </source>
</evidence>
<dbReference type="Proteomes" id="UP001195483">
    <property type="component" value="Unassembled WGS sequence"/>
</dbReference>
<evidence type="ECO:0000259" key="2">
    <source>
        <dbReference type="Pfam" id="PF03281"/>
    </source>
</evidence>
<keyword evidence="5" id="KW-1185">Reference proteome</keyword>
<dbReference type="SMART" id="SM01265">
    <property type="entry name" value="Mab-21"/>
    <property type="match status" value="1"/>
</dbReference>
<dbReference type="EMBL" id="JAEAOA010001313">
    <property type="protein sequence ID" value="KAK3584680.1"/>
    <property type="molecule type" value="Genomic_DNA"/>
</dbReference>
<gene>
    <name evidence="4" type="ORF">CHS0354_021350</name>
</gene>